<dbReference type="SMART" id="SM00320">
    <property type="entry name" value="WD40"/>
    <property type="match status" value="4"/>
</dbReference>
<evidence type="ECO:0000313" key="2">
    <source>
        <dbReference type="Proteomes" id="UP001196980"/>
    </source>
</evidence>
<keyword evidence="2" id="KW-1185">Reference proteome</keyword>
<dbReference type="Pfam" id="PF00400">
    <property type="entry name" value="WD40"/>
    <property type="match status" value="1"/>
</dbReference>
<dbReference type="PANTHER" id="PTHR19879">
    <property type="entry name" value="TRANSCRIPTION INITIATION FACTOR TFIID"/>
    <property type="match status" value="1"/>
</dbReference>
<organism evidence="1 2">
    <name type="scientific">Candidatus Magnetobacterium casense</name>
    <dbReference type="NCBI Taxonomy" id="1455061"/>
    <lineage>
        <taxon>Bacteria</taxon>
        <taxon>Pseudomonadati</taxon>
        <taxon>Nitrospirota</taxon>
        <taxon>Thermodesulfovibrionia</taxon>
        <taxon>Thermodesulfovibrionales</taxon>
        <taxon>Candidatus Magnetobacteriaceae</taxon>
        <taxon>Candidatus Magnetobacterium</taxon>
    </lineage>
</organism>
<gene>
    <name evidence="1" type="ORF">HWQ67_11950</name>
</gene>
<dbReference type="Proteomes" id="UP001196980">
    <property type="component" value="Unassembled WGS sequence"/>
</dbReference>
<reference evidence="1 2" key="1">
    <citation type="journal article" date="2020" name="J Geophys Res Biogeosci">
        <title>Magnetotaxis as an Adaptation to Enable Bacterial Shuttling of Microbial Sulfur and Sulfur Cycling Across Aquatic Oxic#Anoxic Interfaces.</title>
        <authorList>
            <person name="Li J."/>
            <person name="Liu P."/>
            <person name="Wang J."/>
            <person name="Roberts A.P."/>
            <person name="Pan Y."/>
        </authorList>
    </citation>
    <scope>NUCLEOTIDE SEQUENCE [LARGE SCALE GENOMIC DNA]</scope>
    <source>
        <strain evidence="1 2">MYR-1_YQ</strain>
    </source>
</reference>
<comment type="caution">
    <text evidence="1">The sequence shown here is derived from an EMBL/GenBank/DDBJ whole genome shotgun (WGS) entry which is preliminary data.</text>
</comment>
<dbReference type="RefSeq" id="WP_218252920.1">
    <property type="nucleotide sequence ID" value="NZ_JABXWD010000231.1"/>
</dbReference>
<sequence>HTSFDAQDRAIGDVACTGQAYRQTAWQWDGKASIYLFDRHSGGLINRISGLSEVIYHLTYSKDGKYLAAALWGGNGIRVFSARDYSQVAEDKNYGSDSYGLDFDPKGRLAVVSWDGYIRLYDSRFKLQAKGKPPGGNRPFSVSFSADGGKLAVGFDDSTKVDVLSGKDLSYLYSPDTKGVNNGNLFSVTWSRDGRYIYAGGRYAKGWQWPILIWSGSTGDTHQTLSGANNTILHILPLNDGGIAFGSFEPAFGIVHRRGKRTLYVTPQTADYRSDINGVLVSDDGTKVRFEYDVSGKLSTAFDLSLRLLEADSSTKSDASLKPPITSSDGLNVTDWKDSCNPKLNGKALKLQEYEESHSLAIAPNGESLLLGTEWRLRLFDKTGTQRWEIPVPGIAWSVNITGNGKLAVAAFSDGTIRWYRLSEGRELLAFFPHNDRNRWVLWTPSGHYDASPGGDDLIGWHVNNGKDKAADFYPASRFKATYYRPDVISRVLESLDAM</sequence>
<accession>A0ABS6S0A9</accession>
<feature type="non-terminal residue" evidence="1">
    <location>
        <position position="1"/>
    </location>
</feature>
<dbReference type="InterPro" id="IPR001680">
    <property type="entry name" value="WD40_rpt"/>
</dbReference>
<dbReference type="EMBL" id="JABXWD010000231">
    <property type="protein sequence ID" value="MBV6342300.1"/>
    <property type="molecule type" value="Genomic_DNA"/>
</dbReference>
<name>A0ABS6S0A9_9BACT</name>
<dbReference type="PANTHER" id="PTHR19879:SF9">
    <property type="entry name" value="TRANSCRIPTION INITIATION FACTOR TFIID SUBUNIT 5"/>
    <property type="match status" value="1"/>
</dbReference>
<proteinExistence type="predicted"/>
<protein>
    <submittedName>
        <fullName evidence="1">WD40 repeat domain-containing protein</fullName>
    </submittedName>
</protein>
<evidence type="ECO:0000313" key="1">
    <source>
        <dbReference type="EMBL" id="MBV6342300.1"/>
    </source>
</evidence>